<comment type="caution">
    <text evidence="1">The sequence shown here is derived from an EMBL/GenBank/DDBJ whole genome shotgun (WGS) entry which is preliminary data.</text>
</comment>
<accession>A0A2W5A580</accession>
<proteinExistence type="predicted"/>
<reference evidence="1 2" key="1">
    <citation type="submission" date="2017-08" db="EMBL/GenBank/DDBJ databases">
        <title>Infants hospitalized years apart are colonized by the same room-sourced microbial strains.</title>
        <authorList>
            <person name="Brooks B."/>
            <person name="Olm M.R."/>
            <person name="Firek B.A."/>
            <person name="Baker R."/>
            <person name="Thomas B.C."/>
            <person name="Morowitz M.J."/>
            <person name="Banfield J.F."/>
        </authorList>
    </citation>
    <scope>NUCLEOTIDE SEQUENCE [LARGE SCALE GENOMIC DNA]</scope>
    <source>
        <strain evidence="1">S2_018_000_R2_104</strain>
    </source>
</reference>
<dbReference type="Proteomes" id="UP000249557">
    <property type="component" value="Unassembled WGS sequence"/>
</dbReference>
<evidence type="ECO:0000313" key="1">
    <source>
        <dbReference type="EMBL" id="PZO87619.1"/>
    </source>
</evidence>
<gene>
    <name evidence="1" type="ORF">DI626_03560</name>
</gene>
<organism evidence="1 2">
    <name type="scientific">Micavibrio aeruginosavorus</name>
    <dbReference type="NCBI Taxonomy" id="349221"/>
    <lineage>
        <taxon>Bacteria</taxon>
        <taxon>Pseudomonadati</taxon>
        <taxon>Bdellovibrionota</taxon>
        <taxon>Bdellovibrionia</taxon>
        <taxon>Bdellovibrionales</taxon>
        <taxon>Pseudobdellovibrionaceae</taxon>
        <taxon>Micavibrio</taxon>
    </lineage>
</organism>
<sequence length="106" mass="12165">MMSGVTFEKCPPDSITFSKVEYLILRDEQIAVRRNEGTILQTIGVCSVFDADNWNCLSDNIVYAMKDGVYKEAALGNEGQEVRKAEPVSAYRYWRHAMSNYFKRAR</sequence>
<dbReference type="EMBL" id="QFNK01000049">
    <property type="protein sequence ID" value="PZO87619.1"/>
    <property type="molecule type" value="Genomic_DNA"/>
</dbReference>
<protein>
    <submittedName>
        <fullName evidence="1">Uncharacterized protein</fullName>
    </submittedName>
</protein>
<evidence type="ECO:0000313" key="2">
    <source>
        <dbReference type="Proteomes" id="UP000249557"/>
    </source>
</evidence>
<dbReference type="AlphaFoldDB" id="A0A2W5A580"/>
<name>A0A2W5A580_9BACT</name>